<sequence>MILLTFWLLLIALLKTCGAHGGEPPDKIWNIRLICYQSKLAKNSGNWKVGGRFRVNNPNGSIAYECAGDGTKGWHAVRISNDKPGSNSSNYPKINPNKALTLDDQSVEADFWKSIRFGAFMRDFNGMAFQLAALEIRQFIGKKDMKLCKTKCAAKWEPQTEAPKDSSTMKISRTEPSTATTTTPVMPKAQHVNHLGINCLQIEFPAGIPKFSLNISAYAFALACKEHKNQKSAEKYDQKKDFLARANACAQVSTSKCNKSVEMLACYRSKSQSTGHRNSILAKCKLHLEKAANVAGIRVKICIHREADKQMLVVESTISFSFTEKIHNSTRKFSIKPGETPDTSLALTLVSFPIFFIEFGNERHKSFIDDKTGGKNTSSNWDNEQEAATVLNSIAEEQINGSWTKTLHFVPPPNDENMKIYFQITKPRFTKMITRQFVQPYKDNPDIIHPSLCDELGDDCEPTLQIVRKINEMQEWCAPFHPSGPCIGPRRTPTPEDLKPFMRPPWDRMAFPSTEIPRTDKSPDDLLIFDGDIIYTKRHAQAQYDHFMKACARCRNTSDLEEEPRRLKRQFLILAAAKWREFPIPIKFDPDTLGIEIESAITAVQGAVAWIMEKTCVNFTFDESNATEGIRIYDNGRQDICGRSPVGRGWGWQSISLNCRDMATAAHELLHVLGLTHEHQRNDVYSFIKLNPFEKDNAQKTENYGLPYDFGSIIHYPPEHGSYNTYKRITLNRFYQQTIGQEEKPSFKDYAIINRMYCNDSCGAENVCQNGGYPNPKRCSECFCPDGYGGKRCETLEEDSNCASLGVHMARELEADWQIRTFNPSVKCVGDYECACHWRIKPKDGKKLRIQLKQLDLQAQCSAMPCNRPFFEIKFRKDKRAQGARLCCPDAIRQMSPSQNWIETEESGTEMIISAHLNGMNNVKIELTYETGLKCGVKCDVGEKFSQDTLDEFDCVVDGHQCVYAEFSQYKCVVQKCDSFALPNQLRAFIRVVSSTSLVSKSGAPPSIHPDLALVLVGLQLRCRNTSDLEEEPRRLKRQFLILAAAKWREFPIPIKFDPDTLGIEIESAITAVQGAVAWIMEKTCVNFTFDESNATEGIRIYDNGRQDICGRSPVGRGWGWQSISLNCRDMATAAHELLHVLGLTHEHQRNDVYSFIKLNPFEKDNAQKTENYGLPYDFGSIIHYPPEHGSYNTYKRITLNRFYQQTIGQEEKPSFKDYAIINRMYCNDSCGAENVCQNGGYPNPKRCSECFCPDGYGGKRCETLEEDSNCASLGVHMARELEADWQIRTFNPSVKCVGDYECACHWRIKPKDGKKLRIQLKQLDLQAQCSAMPCNRPFFEIKFRKDKRAQGARLCCPDAIRQMSPSQNWIETEESGTEMIISAHLNGMNNVKIELTYETDGAKIVRSDECPDPRDLFIKERNPGQPVTCNVDDLKSKQIPCSRKNEIYACRLANYTALKREDNPTKFWGYWEDKAQDPIHIDDIQYGAKIVRSDECPDPRDLFIKERNPGQPVTCNVDDLKSKQIPCSRKNEIYACRLANYTALVNGRPTNKTQIFIECFKREDNPTKFWGYWEDKAQDPIHIDDIQCVQPYP</sequence>
<comment type="caution">
    <text evidence="5">Lacks conserved residue(s) required for the propagation of feature annotation.</text>
</comment>
<dbReference type="GO" id="GO:0008270">
    <property type="term" value="F:zinc ion binding"/>
    <property type="evidence" value="ECO:0007669"/>
    <property type="project" value="UniProtKB-UniRule"/>
</dbReference>
<keyword evidence="2 5" id="KW-0862">Zinc</keyword>
<dbReference type="PROSITE" id="PS01186">
    <property type="entry name" value="EGF_2"/>
    <property type="match status" value="2"/>
</dbReference>
<feature type="active site" evidence="5">
    <location>
        <position position="668"/>
    </location>
</feature>
<feature type="binding site" evidence="5">
    <location>
        <position position="671"/>
    </location>
    <ligand>
        <name>Zn(2+)</name>
        <dbReference type="ChEBI" id="CHEBI:29105"/>
        <note>catalytic</note>
    </ligand>
</feature>
<dbReference type="WBParaSite" id="Gr19_v10_g14883.t2">
    <property type="protein sequence ID" value="Gr19_v10_g14883.t2"/>
    <property type="gene ID" value="Gr19_v10_g14883"/>
</dbReference>
<dbReference type="InterPro" id="IPR006026">
    <property type="entry name" value="Peptidase_Metallo"/>
</dbReference>
<dbReference type="GO" id="GO:0006508">
    <property type="term" value="P:proteolysis"/>
    <property type="evidence" value="ECO:0007669"/>
    <property type="project" value="UniProtKB-KW"/>
</dbReference>
<dbReference type="InterPro" id="IPR024079">
    <property type="entry name" value="MetalloPept_cat_dom_sf"/>
</dbReference>
<dbReference type="PRINTS" id="PR00480">
    <property type="entry name" value="ASTACIN"/>
</dbReference>
<dbReference type="EC" id="3.4.24.-" evidence="6"/>
<evidence type="ECO:0000256" key="7">
    <source>
        <dbReference type="SAM" id="MobiDB-lite"/>
    </source>
</evidence>
<dbReference type="CDD" id="cd00054">
    <property type="entry name" value="EGF_CA"/>
    <property type="match status" value="2"/>
</dbReference>
<evidence type="ECO:0000256" key="5">
    <source>
        <dbReference type="PROSITE-ProRule" id="PRU01211"/>
    </source>
</evidence>
<dbReference type="PANTHER" id="PTHR10127:SF802">
    <property type="entry name" value="ZINC METALLOPROTEINASE NAS-10"/>
    <property type="match status" value="1"/>
</dbReference>
<feature type="domain" description="Peptidase M12A" evidence="8">
    <location>
        <begin position="1039"/>
        <end position="1228"/>
    </location>
</feature>
<feature type="signal peptide" evidence="6">
    <location>
        <begin position="1"/>
        <end position="19"/>
    </location>
</feature>
<dbReference type="Gene3D" id="3.40.390.10">
    <property type="entry name" value="Collagenase (Catalytic Domain)"/>
    <property type="match status" value="2"/>
</dbReference>
<dbReference type="PANTHER" id="PTHR10127">
    <property type="entry name" value="DISCOIDIN, CUB, EGF, LAMININ , AND ZINC METALLOPROTEASE DOMAIN CONTAINING"/>
    <property type="match status" value="1"/>
</dbReference>
<feature type="binding site" evidence="5">
    <location>
        <position position="1136"/>
    </location>
    <ligand>
        <name>Zn(2+)</name>
        <dbReference type="ChEBI" id="CHEBI:29105"/>
        <note>catalytic</note>
    </ligand>
</feature>
<feature type="region of interest" description="Disordered" evidence="7">
    <location>
        <begin position="159"/>
        <end position="183"/>
    </location>
</feature>
<keyword evidence="5 6" id="KW-0645">Protease</keyword>
<keyword evidence="5 6" id="KW-0378">Hydrolase</keyword>
<dbReference type="GO" id="GO:0004222">
    <property type="term" value="F:metalloendopeptidase activity"/>
    <property type="evidence" value="ECO:0007669"/>
    <property type="project" value="UniProtKB-UniRule"/>
</dbReference>
<proteinExistence type="predicted"/>
<accession>A0A914H906</accession>
<feature type="binding site" evidence="5">
    <location>
        <position position="667"/>
    </location>
    <ligand>
        <name>Zn(2+)</name>
        <dbReference type="ChEBI" id="CHEBI:29105"/>
        <note>catalytic</note>
    </ligand>
</feature>
<keyword evidence="3 5" id="KW-0482">Metalloprotease</keyword>
<dbReference type="InterPro" id="IPR001506">
    <property type="entry name" value="Peptidase_M12A"/>
</dbReference>
<dbReference type="SUPFAM" id="SSF55486">
    <property type="entry name" value="Metalloproteases ('zincins'), catalytic domain"/>
    <property type="match status" value="2"/>
</dbReference>
<feature type="domain" description="Peptidase M12A" evidence="8">
    <location>
        <begin position="570"/>
        <end position="759"/>
    </location>
</feature>
<evidence type="ECO:0000313" key="9">
    <source>
        <dbReference type="Proteomes" id="UP000887572"/>
    </source>
</evidence>
<comment type="cofactor">
    <cofactor evidence="5 6">
        <name>Zn(2+)</name>
        <dbReference type="ChEBI" id="CHEBI:29105"/>
    </cofactor>
    <text evidence="5 6">Binds 1 zinc ion per subunit.</text>
</comment>
<dbReference type="Proteomes" id="UP000887572">
    <property type="component" value="Unplaced"/>
</dbReference>
<organism evidence="9 10">
    <name type="scientific">Globodera rostochiensis</name>
    <name type="common">Golden nematode worm</name>
    <name type="synonym">Heterodera rostochiensis</name>
    <dbReference type="NCBI Taxonomy" id="31243"/>
    <lineage>
        <taxon>Eukaryota</taxon>
        <taxon>Metazoa</taxon>
        <taxon>Ecdysozoa</taxon>
        <taxon>Nematoda</taxon>
        <taxon>Chromadorea</taxon>
        <taxon>Rhabditida</taxon>
        <taxon>Tylenchina</taxon>
        <taxon>Tylenchomorpha</taxon>
        <taxon>Tylenchoidea</taxon>
        <taxon>Heteroderidae</taxon>
        <taxon>Heteroderinae</taxon>
        <taxon>Globodera</taxon>
    </lineage>
</organism>
<keyword evidence="6" id="KW-0732">Signal</keyword>
<dbReference type="Pfam" id="PF01400">
    <property type="entry name" value="Astacin"/>
    <property type="match status" value="2"/>
</dbReference>
<dbReference type="SMART" id="SM00235">
    <property type="entry name" value="ZnMc"/>
    <property type="match status" value="2"/>
</dbReference>
<evidence type="ECO:0000313" key="10">
    <source>
        <dbReference type="WBParaSite" id="Gr19_v10_g14883.t2"/>
    </source>
</evidence>
<feature type="compositionally biased region" description="Polar residues" evidence="7">
    <location>
        <begin position="165"/>
        <end position="177"/>
    </location>
</feature>
<feature type="chain" id="PRO_5038172917" description="Metalloendopeptidase" evidence="6">
    <location>
        <begin position="20"/>
        <end position="1594"/>
    </location>
</feature>
<evidence type="ECO:0000256" key="4">
    <source>
        <dbReference type="ARBA" id="ARBA00023157"/>
    </source>
</evidence>
<feature type="binding site" evidence="5">
    <location>
        <position position="1140"/>
    </location>
    <ligand>
        <name>Zn(2+)</name>
        <dbReference type="ChEBI" id="CHEBI:29105"/>
        <note>catalytic</note>
    </ligand>
</feature>
<evidence type="ECO:0000256" key="6">
    <source>
        <dbReference type="RuleBase" id="RU361183"/>
    </source>
</evidence>
<dbReference type="PROSITE" id="PS51864">
    <property type="entry name" value="ASTACIN"/>
    <property type="match status" value="2"/>
</dbReference>
<evidence type="ECO:0000256" key="1">
    <source>
        <dbReference type="ARBA" id="ARBA00022723"/>
    </source>
</evidence>
<feature type="binding site" evidence="5">
    <location>
        <position position="1146"/>
    </location>
    <ligand>
        <name>Zn(2+)</name>
        <dbReference type="ChEBI" id="CHEBI:29105"/>
        <note>catalytic</note>
    </ligand>
</feature>
<feature type="active site" evidence="5">
    <location>
        <position position="1137"/>
    </location>
</feature>
<keyword evidence="1 5" id="KW-0479">Metal-binding</keyword>
<dbReference type="InterPro" id="IPR000742">
    <property type="entry name" value="EGF"/>
</dbReference>
<feature type="binding site" evidence="5">
    <location>
        <position position="677"/>
    </location>
    <ligand>
        <name>Zn(2+)</name>
        <dbReference type="ChEBI" id="CHEBI:29105"/>
        <note>catalytic</note>
    </ligand>
</feature>
<protein>
    <recommendedName>
        <fullName evidence="6">Metalloendopeptidase</fullName>
        <ecNumber evidence="6">3.4.24.-</ecNumber>
    </recommendedName>
</protein>
<reference evidence="10" key="1">
    <citation type="submission" date="2022-11" db="UniProtKB">
        <authorList>
            <consortium name="WormBaseParasite"/>
        </authorList>
    </citation>
    <scope>IDENTIFICATION</scope>
</reference>
<evidence type="ECO:0000259" key="8">
    <source>
        <dbReference type="PROSITE" id="PS51864"/>
    </source>
</evidence>
<name>A0A914H906_GLORO</name>
<dbReference type="PROSITE" id="PS00022">
    <property type="entry name" value="EGF_1"/>
    <property type="match status" value="2"/>
</dbReference>
<keyword evidence="4" id="KW-1015">Disulfide bond</keyword>
<evidence type="ECO:0000256" key="2">
    <source>
        <dbReference type="ARBA" id="ARBA00022833"/>
    </source>
</evidence>
<evidence type="ECO:0000256" key="3">
    <source>
        <dbReference type="ARBA" id="ARBA00023049"/>
    </source>
</evidence>
<keyword evidence="9" id="KW-1185">Reference proteome</keyword>